<dbReference type="Pfam" id="PF01055">
    <property type="entry name" value="Glyco_hydro_31_2nd"/>
    <property type="match status" value="1"/>
</dbReference>
<protein>
    <recommendedName>
        <fullName evidence="3">alpha-glucosidase</fullName>
        <ecNumber evidence="3">3.2.1.20</ecNumber>
    </recommendedName>
    <alternativeName>
        <fullName evidence="8">Maltase</fullName>
    </alternativeName>
</protein>
<dbReference type="InterPro" id="IPR011013">
    <property type="entry name" value="Gal_mutarotase_sf_dom"/>
</dbReference>
<dbReference type="Gene3D" id="2.60.40.1180">
    <property type="entry name" value="Golgi alpha-mannosidase II"/>
    <property type="match status" value="1"/>
</dbReference>
<evidence type="ECO:0000256" key="7">
    <source>
        <dbReference type="ARBA" id="ARBA00023295"/>
    </source>
</evidence>
<evidence type="ECO:0000256" key="1">
    <source>
        <dbReference type="ARBA" id="ARBA00001657"/>
    </source>
</evidence>
<accession>A0A0E0Q1K4</accession>
<dbReference type="PROSITE" id="PS00129">
    <property type="entry name" value="GLYCOSYL_HYDROL_F31_1"/>
    <property type="match status" value="1"/>
</dbReference>
<dbReference type="AlphaFoldDB" id="A0A0E0Q1K4"/>
<dbReference type="EC" id="3.2.1.20" evidence="3"/>
<dbReference type="InterPro" id="IPR025887">
    <property type="entry name" value="Glyco_hydro_31_N_dom"/>
</dbReference>
<dbReference type="CDD" id="cd06602">
    <property type="entry name" value="GH31_MGAM_SI_GAA"/>
    <property type="match status" value="1"/>
</dbReference>
<feature type="domain" description="Rhodanese" evidence="10">
    <location>
        <begin position="391"/>
        <end position="416"/>
    </location>
</feature>
<reference evidence="11" key="2">
    <citation type="submission" date="2015-06" db="UniProtKB">
        <authorList>
            <consortium name="EnsemblPlants"/>
        </authorList>
    </citation>
    <scope>IDENTIFICATION</scope>
</reference>
<evidence type="ECO:0000313" key="11">
    <source>
        <dbReference type="EnsemblPlants" id="ORUFI06G26430.3"/>
    </source>
</evidence>
<evidence type="ECO:0000256" key="6">
    <source>
        <dbReference type="ARBA" id="ARBA00023180"/>
    </source>
</evidence>
<dbReference type="GO" id="GO:0090599">
    <property type="term" value="F:alpha-glucosidase activity"/>
    <property type="evidence" value="ECO:0007669"/>
    <property type="project" value="UniProtKB-ARBA"/>
</dbReference>
<dbReference type="InterPro" id="IPR030459">
    <property type="entry name" value="Glyco_hydro_31_CS"/>
</dbReference>
<dbReference type="Pfam" id="PF13802">
    <property type="entry name" value="Gal_mutarotas_2"/>
    <property type="match status" value="1"/>
</dbReference>
<organism evidence="11 12">
    <name type="scientific">Oryza rufipogon</name>
    <name type="common">Brownbeard rice</name>
    <name type="synonym">Asian wild rice</name>
    <dbReference type="NCBI Taxonomy" id="4529"/>
    <lineage>
        <taxon>Eukaryota</taxon>
        <taxon>Viridiplantae</taxon>
        <taxon>Streptophyta</taxon>
        <taxon>Embryophyta</taxon>
        <taxon>Tracheophyta</taxon>
        <taxon>Spermatophyta</taxon>
        <taxon>Magnoliopsida</taxon>
        <taxon>Liliopsida</taxon>
        <taxon>Poales</taxon>
        <taxon>Poaceae</taxon>
        <taxon>BOP clade</taxon>
        <taxon>Oryzoideae</taxon>
        <taxon>Oryzeae</taxon>
        <taxon>Oryzinae</taxon>
        <taxon>Oryza</taxon>
    </lineage>
</organism>
<dbReference type="GO" id="GO:0030246">
    <property type="term" value="F:carbohydrate binding"/>
    <property type="evidence" value="ECO:0007669"/>
    <property type="project" value="InterPro"/>
</dbReference>
<dbReference type="PANTHER" id="PTHR22762">
    <property type="entry name" value="ALPHA-GLUCOSIDASE"/>
    <property type="match status" value="1"/>
</dbReference>
<proteinExistence type="inferred from homology"/>
<dbReference type="FunFam" id="3.20.20.80:FF:000016">
    <property type="entry name" value="Maltase-glucoamylase, intestinal"/>
    <property type="match status" value="1"/>
</dbReference>
<evidence type="ECO:0000313" key="12">
    <source>
        <dbReference type="Proteomes" id="UP000008022"/>
    </source>
</evidence>
<dbReference type="EnsemblPlants" id="ORUFI06G26430.3">
    <property type="protein sequence ID" value="ORUFI06G26430.3"/>
    <property type="gene ID" value="ORUFI06G26430"/>
</dbReference>
<evidence type="ECO:0000259" key="10">
    <source>
        <dbReference type="PROSITE" id="PS50206"/>
    </source>
</evidence>
<name>A0A0E0Q1K4_ORYRU</name>
<dbReference type="Gene3D" id="2.60.40.1760">
    <property type="entry name" value="glycosyl hydrolase (family 31)"/>
    <property type="match status" value="2"/>
</dbReference>
<keyword evidence="12" id="KW-1185">Reference proteome</keyword>
<comment type="catalytic activity">
    <reaction evidence="1">
        <text>Hydrolysis of terminal, non-reducing (1-&gt;4)-linked alpha-D-glucose residues with release of alpha-D-glucose.</text>
        <dbReference type="EC" id="3.2.1.20"/>
    </reaction>
</comment>
<dbReference type="InterPro" id="IPR030458">
    <property type="entry name" value="Glyco_hydro_31_AS"/>
</dbReference>
<evidence type="ECO:0000256" key="3">
    <source>
        <dbReference type="ARBA" id="ARBA00012741"/>
    </source>
</evidence>
<dbReference type="Gene3D" id="3.20.20.80">
    <property type="entry name" value="Glycosidases"/>
    <property type="match status" value="1"/>
</dbReference>
<dbReference type="CDD" id="cd14752">
    <property type="entry name" value="GH31_N"/>
    <property type="match status" value="1"/>
</dbReference>
<evidence type="ECO:0000256" key="8">
    <source>
        <dbReference type="ARBA" id="ARBA00041343"/>
    </source>
</evidence>
<keyword evidence="4" id="KW-0732">Signal</keyword>
<dbReference type="InterPro" id="IPR013780">
    <property type="entry name" value="Glyco_hydro_b"/>
</dbReference>
<evidence type="ECO:0000256" key="4">
    <source>
        <dbReference type="ARBA" id="ARBA00022729"/>
    </source>
</evidence>
<dbReference type="PANTHER" id="PTHR22762:SF133">
    <property type="entry name" value="P-TYPE DOMAIN-CONTAINING PROTEIN"/>
    <property type="match status" value="1"/>
</dbReference>
<reference evidence="12" key="1">
    <citation type="submission" date="2013-06" db="EMBL/GenBank/DDBJ databases">
        <authorList>
            <person name="Zhao Q."/>
        </authorList>
    </citation>
    <scope>NUCLEOTIDE SEQUENCE</scope>
    <source>
        <strain evidence="12">cv. W1943</strain>
    </source>
</reference>
<evidence type="ECO:0000256" key="2">
    <source>
        <dbReference type="ARBA" id="ARBA00007806"/>
    </source>
</evidence>
<dbReference type="GO" id="GO:0000272">
    <property type="term" value="P:polysaccharide catabolic process"/>
    <property type="evidence" value="ECO:0007669"/>
    <property type="project" value="UniProtKB-ARBA"/>
</dbReference>
<dbReference type="InterPro" id="IPR001763">
    <property type="entry name" value="Rhodanese-like_dom"/>
</dbReference>
<dbReference type="InterPro" id="IPR017853">
    <property type="entry name" value="GH"/>
</dbReference>
<keyword evidence="7 9" id="KW-0326">Glycosidase</keyword>
<sequence length="829" mass="90534">MSPRVRNGQITGPFPRRRIAVIRRASMATLTGSVAASPSVVSDAMATRARPLLLCLCLCFASSCLSSAVDAAAAAGNGYRTTAFLVDDEGRRLRAELVAGGGGGNTAYGGDVQRLDVYASLETDSRLHVRITDADHPRWEVPQDVIPRPSPDSFLAATRPGGGRVLSTATSDLTFAIHTSPFRFTVTRRSTGDVLFDTTPNLVFKDRYLELTSSLPPPGRASLYGLGEQTKRTFRLQRNDTFTLWNSDIAAGNRNDTFTLWNSDIAAGNVDLNLYGSHPFYMDVRSGGGGGGGAAHGVLLLNSNGMDVIYGGSYVTYKVIGGVLDFYFFAGPSPLAVVDQYTQLIGRPAPMPYWSFGKLALCFALLLQFFLLDLAAADIVAFVVAGFHQCRYGYKNVADLEGVVAGYAKARIPLEVMWTDIDYMDAYKDFTLDPVNFPADRMRPFVDRLHRNGQKFVVIIDPGINVNTTYGTFVRGMKQDIFLKWNGSNYLGVVWPGNVYFPDFLNPRAAEFWAREIAAFRRTLPVDGLWVDMNEISNFVDPPPLNAIDDPPYRINNSGVRRPINNKTVPASAVHYGGVAEYDAHNLFGFLEARATHDALLRDTGRRPFVLSRSTFVGSGRYTAHWTGDNAATWEDLHYSINTMLSFGLFGIPMIGADICGFGGNTTEELCSRWIQLGAFYPFSRDHSAIGTVRRELYLWESVARSARKALGLRYRLLPYLYTLMWSQIKFSGATESGGGVVRVRSHVVHDSYAPSRTMAIGKVVLMGLRSPAPPKGFAVYANGVQVNASTAVGGAAGSPEKGALGVAHVIGLTLVVGQEFDLKVVMTY</sequence>
<dbReference type="Proteomes" id="UP000008022">
    <property type="component" value="Unassembled WGS sequence"/>
</dbReference>
<keyword evidence="6" id="KW-0325">Glycoprotein</keyword>
<dbReference type="SUPFAM" id="SSF51445">
    <property type="entry name" value="(Trans)glycosidases"/>
    <property type="match status" value="1"/>
</dbReference>
<evidence type="ECO:0000256" key="9">
    <source>
        <dbReference type="RuleBase" id="RU361185"/>
    </source>
</evidence>
<dbReference type="PROSITE" id="PS50206">
    <property type="entry name" value="RHODANESE_3"/>
    <property type="match status" value="1"/>
</dbReference>
<dbReference type="SUPFAM" id="SSF74650">
    <property type="entry name" value="Galactose mutarotase-like"/>
    <property type="match status" value="1"/>
</dbReference>
<dbReference type="PROSITE" id="PS00707">
    <property type="entry name" value="GLYCOSYL_HYDROL_F31_2"/>
    <property type="match status" value="1"/>
</dbReference>
<evidence type="ECO:0000256" key="5">
    <source>
        <dbReference type="ARBA" id="ARBA00022801"/>
    </source>
</evidence>
<dbReference type="InterPro" id="IPR000322">
    <property type="entry name" value="Glyco_hydro_31_TIM"/>
</dbReference>
<comment type="similarity">
    <text evidence="2 9">Belongs to the glycosyl hydrolase 31 family.</text>
</comment>
<dbReference type="Gramene" id="ORUFI06G26430.3">
    <property type="protein sequence ID" value="ORUFI06G26430.3"/>
    <property type="gene ID" value="ORUFI06G26430"/>
</dbReference>
<dbReference type="HOGENOM" id="CLU_000631_11_1_1"/>
<keyword evidence="5 9" id="KW-0378">Hydrolase</keyword>